<comment type="caution">
    <text evidence="3">The sequence shown here is derived from an EMBL/GenBank/DDBJ whole genome shotgun (WGS) entry which is preliminary data.</text>
</comment>
<gene>
    <name evidence="3" type="ORF">S01H4_13717</name>
</gene>
<protein>
    <recommendedName>
        <fullName evidence="4">N(G),N(G)-dimethylarginine dimethylaminohydrolase</fullName>
    </recommendedName>
</protein>
<evidence type="ECO:0000256" key="2">
    <source>
        <dbReference type="ARBA" id="ARBA00022801"/>
    </source>
</evidence>
<reference evidence="3" key="1">
    <citation type="journal article" date="2014" name="Front. Microbiol.">
        <title>High frequency of phylogenetically diverse reductive dehalogenase-homologous genes in deep subseafloor sedimentary metagenomes.</title>
        <authorList>
            <person name="Kawai M."/>
            <person name="Futagami T."/>
            <person name="Toyoda A."/>
            <person name="Takaki Y."/>
            <person name="Nishi S."/>
            <person name="Hori S."/>
            <person name="Arai W."/>
            <person name="Tsubouchi T."/>
            <person name="Morono Y."/>
            <person name="Uchiyama I."/>
            <person name="Ito T."/>
            <person name="Fujiyama A."/>
            <person name="Inagaki F."/>
            <person name="Takami H."/>
        </authorList>
    </citation>
    <scope>NUCLEOTIDE SEQUENCE</scope>
    <source>
        <strain evidence="3">Expedition CK06-06</strain>
    </source>
</reference>
<dbReference type="GO" id="GO:0000052">
    <property type="term" value="P:citrulline metabolic process"/>
    <property type="evidence" value="ECO:0007669"/>
    <property type="project" value="TreeGrafter"/>
</dbReference>
<sequence>MTLMFTRGIVRKPSKNFQDGLTNSDLGKPDYNKALKQHSSYINALKKCGVEIITLKADENFPDSTFVEDTALVNKDLAVITNLGAPSRRGEEREIKNVLEKYFDIIESIKNPGTLEGGDVLQIENEYFIGLSSRTNREGAKQFENIVKMYGYSCSFVPLTNFFHLKTGVAYIGDNNLVVSGELIGNSIFKDYNLIKVEEDESYASNCIKVNNYVLIAEGFDKLRNSIISLGYKTLEIDVSEFRKMDGGLSCLSLRF</sequence>
<name>X1A972_9ZZZZ</name>
<keyword evidence="2" id="KW-0378">Hydrolase</keyword>
<dbReference type="PANTHER" id="PTHR12737:SF9">
    <property type="entry name" value="DIMETHYLARGININASE"/>
    <property type="match status" value="1"/>
</dbReference>
<organism evidence="3">
    <name type="scientific">marine sediment metagenome</name>
    <dbReference type="NCBI Taxonomy" id="412755"/>
    <lineage>
        <taxon>unclassified sequences</taxon>
        <taxon>metagenomes</taxon>
        <taxon>ecological metagenomes</taxon>
    </lineage>
</organism>
<dbReference type="EMBL" id="BART01006034">
    <property type="protein sequence ID" value="GAG56746.1"/>
    <property type="molecule type" value="Genomic_DNA"/>
</dbReference>
<proteinExistence type="inferred from homology"/>
<dbReference type="Gene3D" id="3.75.10.10">
    <property type="entry name" value="L-arginine/glycine Amidinotransferase, Chain A"/>
    <property type="match status" value="1"/>
</dbReference>
<dbReference type="InterPro" id="IPR033199">
    <property type="entry name" value="DDAH-like"/>
</dbReference>
<dbReference type="GO" id="GO:0016403">
    <property type="term" value="F:dimethylargininase activity"/>
    <property type="evidence" value="ECO:0007669"/>
    <property type="project" value="TreeGrafter"/>
</dbReference>
<dbReference type="PANTHER" id="PTHR12737">
    <property type="entry name" value="DIMETHYLARGININE DIMETHYLAMINOHYDROLASE"/>
    <property type="match status" value="1"/>
</dbReference>
<dbReference type="AlphaFoldDB" id="X1A972"/>
<dbReference type="GO" id="GO:0016597">
    <property type="term" value="F:amino acid binding"/>
    <property type="evidence" value="ECO:0007669"/>
    <property type="project" value="TreeGrafter"/>
</dbReference>
<dbReference type="SUPFAM" id="SSF55909">
    <property type="entry name" value="Pentein"/>
    <property type="match status" value="1"/>
</dbReference>
<evidence type="ECO:0000256" key="1">
    <source>
        <dbReference type="ARBA" id="ARBA00008532"/>
    </source>
</evidence>
<comment type="similarity">
    <text evidence="1">Belongs to the DDAH family.</text>
</comment>
<evidence type="ECO:0000313" key="3">
    <source>
        <dbReference type="EMBL" id="GAG56746.1"/>
    </source>
</evidence>
<dbReference type="GO" id="GO:0006525">
    <property type="term" value="P:arginine metabolic process"/>
    <property type="evidence" value="ECO:0007669"/>
    <property type="project" value="TreeGrafter"/>
</dbReference>
<accession>X1A972</accession>
<dbReference type="GO" id="GO:0045429">
    <property type="term" value="P:positive regulation of nitric oxide biosynthetic process"/>
    <property type="evidence" value="ECO:0007669"/>
    <property type="project" value="TreeGrafter"/>
</dbReference>
<evidence type="ECO:0008006" key="4">
    <source>
        <dbReference type="Google" id="ProtNLM"/>
    </source>
</evidence>
<dbReference type="Pfam" id="PF19420">
    <property type="entry name" value="DDAH_eukar"/>
    <property type="match status" value="1"/>
</dbReference>